<dbReference type="GO" id="GO:0016791">
    <property type="term" value="F:phosphatase activity"/>
    <property type="evidence" value="ECO:0007669"/>
    <property type="project" value="TreeGrafter"/>
</dbReference>
<keyword evidence="2" id="KW-1185">Reference proteome</keyword>
<organism evidence="1 2">
    <name type="scientific">Parendozoicomonas haliclonae</name>
    <dbReference type="NCBI Taxonomy" id="1960125"/>
    <lineage>
        <taxon>Bacteria</taxon>
        <taxon>Pseudomonadati</taxon>
        <taxon>Pseudomonadota</taxon>
        <taxon>Gammaproteobacteria</taxon>
        <taxon>Oceanospirillales</taxon>
        <taxon>Endozoicomonadaceae</taxon>
        <taxon>Parendozoicomonas</taxon>
    </lineage>
</organism>
<dbReference type="InterPro" id="IPR000150">
    <property type="entry name" value="Cof"/>
</dbReference>
<name>A0A1X7AL00_9GAMM</name>
<dbReference type="NCBIfam" id="TIGR01484">
    <property type="entry name" value="HAD-SF-IIB"/>
    <property type="match status" value="1"/>
</dbReference>
<dbReference type="InterPro" id="IPR006379">
    <property type="entry name" value="HAD-SF_hydro_IIB"/>
</dbReference>
<dbReference type="Gene3D" id="3.30.1240.10">
    <property type="match status" value="1"/>
</dbReference>
<dbReference type="EC" id="3.1.3.-" evidence="1"/>
<dbReference type="InterPro" id="IPR036412">
    <property type="entry name" value="HAD-like_sf"/>
</dbReference>
<dbReference type="PANTHER" id="PTHR10000">
    <property type="entry name" value="PHOSPHOSERINE PHOSPHATASE"/>
    <property type="match status" value="1"/>
</dbReference>
<protein>
    <submittedName>
        <fullName evidence="1">Flavin mononucleotide phosphatase YbjI</fullName>
        <ecNumber evidence="1">3.1.3.-</ecNumber>
    </submittedName>
</protein>
<evidence type="ECO:0000313" key="2">
    <source>
        <dbReference type="Proteomes" id="UP000196573"/>
    </source>
</evidence>
<dbReference type="SFLD" id="SFLDG01140">
    <property type="entry name" value="C2.B:_Phosphomannomutase_and_P"/>
    <property type="match status" value="1"/>
</dbReference>
<keyword evidence="1" id="KW-0378">Hydrolase</keyword>
<dbReference type="GO" id="GO:0000287">
    <property type="term" value="F:magnesium ion binding"/>
    <property type="evidence" value="ECO:0007669"/>
    <property type="project" value="TreeGrafter"/>
</dbReference>
<proteinExistence type="predicted"/>
<evidence type="ECO:0000313" key="1">
    <source>
        <dbReference type="EMBL" id="SMA48374.1"/>
    </source>
</evidence>
<dbReference type="AlphaFoldDB" id="A0A1X7AL00"/>
<dbReference type="PANTHER" id="PTHR10000:SF53">
    <property type="entry name" value="5-AMINO-6-(5-PHOSPHO-D-RIBITYLAMINO)URACIL PHOSPHATASE YBJI-RELATED"/>
    <property type="match status" value="1"/>
</dbReference>
<dbReference type="EMBL" id="FWPT01000006">
    <property type="protein sequence ID" value="SMA48374.1"/>
    <property type="molecule type" value="Genomic_DNA"/>
</dbReference>
<dbReference type="SFLD" id="SFLDS00003">
    <property type="entry name" value="Haloacid_Dehalogenase"/>
    <property type="match status" value="1"/>
</dbReference>
<dbReference type="PROSITE" id="PS01229">
    <property type="entry name" value="COF_2"/>
    <property type="match status" value="1"/>
</dbReference>
<dbReference type="Gene3D" id="3.40.50.1000">
    <property type="entry name" value="HAD superfamily/HAD-like"/>
    <property type="match status" value="1"/>
</dbReference>
<dbReference type="Proteomes" id="UP000196573">
    <property type="component" value="Unassembled WGS sequence"/>
</dbReference>
<sequence length="282" mass="31472">MTIKLIAVDMDGTFLRDDKTYDRARFQQQYEQLKELGIHFVVASGNQLYRLHNYFDDYSYDFSYVAENGAYVTHGGNELRIDHLTPEDTQKVFRFIESHTNLRPIICGKDSAYVLDSINPDELELAKRYYGRLKIVSSYSEIDDAIMKIALHMEGGCETTFNTAITEELPGILIPVTSGHQFVDLIIPGVHKAHGLEALLSHLDIHRSEVIAFGDNNNDVEMLAHAGFGFAMDNAGEQAKAAARFIAASNNEGGVLDVLDLIIEGARSGSDFEELLSKYKTA</sequence>
<dbReference type="GO" id="GO:0005829">
    <property type="term" value="C:cytosol"/>
    <property type="evidence" value="ECO:0007669"/>
    <property type="project" value="TreeGrafter"/>
</dbReference>
<dbReference type="RefSeq" id="WP_242667312.1">
    <property type="nucleotide sequence ID" value="NZ_CBCSCN010000006.1"/>
</dbReference>
<dbReference type="SUPFAM" id="SSF56784">
    <property type="entry name" value="HAD-like"/>
    <property type="match status" value="1"/>
</dbReference>
<gene>
    <name evidence="1" type="primary">ybjI</name>
    <name evidence="1" type="ORF">EHSB41UT_02717</name>
</gene>
<dbReference type="InterPro" id="IPR023214">
    <property type="entry name" value="HAD_sf"/>
</dbReference>
<dbReference type="CDD" id="cd07518">
    <property type="entry name" value="HAD_YbiV-Like"/>
    <property type="match status" value="1"/>
</dbReference>
<reference evidence="1 2" key="1">
    <citation type="submission" date="2017-03" db="EMBL/GenBank/DDBJ databases">
        <authorList>
            <person name="Afonso C.L."/>
            <person name="Miller P.J."/>
            <person name="Scott M.A."/>
            <person name="Spackman E."/>
            <person name="Goraichik I."/>
            <person name="Dimitrov K.M."/>
            <person name="Suarez D.L."/>
            <person name="Swayne D.E."/>
        </authorList>
    </citation>
    <scope>NUCLEOTIDE SEQUENCE [LARGE SCALE GENOMIC DNA]</scope>
    <source>
        <strain evidence="1">SB41UT1</strain>
    </source>
</reference>
<dbReference type="NCBIfam" id="TIGR00099">
    <property type="entry name" value="Cof-subfamily"/>
    <property type="match status" value="1"/>
</dbReference>
<dbReference type="Pfam" id="PF08282">
    <property type="entry name" value="Hydrolase_3"/>
    <property type="match status" value="1"/>
</dbReference>
<dbReference type="SFLD" id="SFLDG01144">
    <property type="entry name" value="C2.B.4:_PGP_Like"/>
    <property type="match status" value="1"/>
</dbReference>
<accession>A0A1X7AL00</accession>